<reference evidence="3" key="1">
    <citation type="journal article" date="2013" name="J. Plant Res.">
        <title>Effect of fungi and light on seed germination of three Opuntia species from semiarid lands of central Mexico.</title>
        <authorList>
            <person name="Delgado-Sanchez P."/>
            <person name="Jimenez-Bremont J.F."/>
            <person name="Guerrero-Gonzalez Mde L."/>
            <person name="Flores J."/>
        </authorList>
    </citation>
    <scope>NUCLEOTIDE SEQUENCE</scope>
    <source>
        <tissue evidence="3">Cladode</tissue>
    </source>
</reference>
<evidence type="ECO:0000313" key="3">
    <source>
        <dbReference type="EMBL" id="MBA4637998.1"/>
    </source>
</evidence>
<dbReference type="InterPro" id="IPR036876">
    <property type="entry name" value="UVR_dom_sf"/>
</dbReference>
<dbReference type="InterPro" id="IPR001943">
    <property type="entry name" value="UVR_dom"/>
</dbReference>
<evidence type="ECO:0000259" key="2">
    <source>
        <dbReference type="PROSITE" id="PS50151"/>
    </source>
</evidence>
<feature type="region of interest" description="Disordered" evidence="1">
    <location>
        <begin position="64"/>
        <end position="85"/>
    </location>
</feature>
<dbReference type="AlphaFoldDB" id="A0A7C8Z9Q5"/>
<dbReference type="PROSITE" id="PS50151">
    <property type="entry name" value="UVR"/>
    <property type="match status" value="2"/>
</dbReference>
<sequence>MQSLGLKVFTDLGVGARSKGRRSRNNANGFLVFDLGTRKNWCYSSESGDHGSRFCKIVACSSPRNVDGESPTPTPNSVSGPGSGGLVCRTETYAMLKQRMEVAAEAEDYEEAARIRDSLRSFEEEEPVLRLRRLLKQAIAEERFEDAARYRDELKEIAPHSLLKCESDATTLVQS</sequence>
<name>A0A7C8Z9Q5_OPUST</name>
<dbReference type="SUPFAM" id="SSF46600">
    <property type="entry name" value="C-terminal UvrC-binding domain of UvrB"/>
    <property type="match status" value="1"/>
</dbReference>
<dbReference type="InterPro" id="IPR050718">
    <property type="entry name" value="ApaG-like"/>
</dbReference>
<protein>
    <recommendedName>
        <fullName evidence="2">UVR domain-containing protein</fullName>
    </recommendedName>
</protein>
<dbReference type="EMBL" id="GISG01107660">
    <property type="protein sequence ID" value="MBA4637998.1"/>
    <property type="molecule type" value="Transcribed_RNA"/>
</dbReference>
<proteinExistence type="predicted"/>
<dbReference type="PANTHER" id="PTHR47191:SF2">
    <property type="entry name" value="OS05G0170800 PROTEIN"/>
    <property type="match status" value="1"/>
</dbReference>
<dbReference type="Pfam" id="PF02151">
    <property type="entry name" value="UVR"/>
    <property type="match status" value="2"/>
</dbReference>
<organism evidence="3">
    <name type="scientific">Opuntia streptacantha</name>
    <name type="common">Prickly pear cactus</name>
    <name type="synonym">Opuntia cardona</name>
    <dbReference type="NCBI Taxonomy" id="393608"/>
    <lineage>
        <taxon>Eukaryota</taxon>
        <taxon>Viridiplantae</taxon>
        <taxon>Streptophyta</taxon>
        <taxon>Embryophyta</taxon>
        <taxon>Tracheophyta</taxon>
        <taxon>Spermatophyta</taxon>
        <taxon>Magnoliopsida</taxon>
        <taxon>eudicotyledons</taxon>
        <taxon>Gunneridae</taxon>
        <taxon>Pentapetalae</taxon>
        <taxon>Caryophyllales</taxon>
        <taxon>Cactineae</taxon>
        <taxon>Cactaceae</taxon>
        <taxon>Opuntioideae</taxon>
        <taxon>Opuntia</taxon>
    </lineage>
</organism>
<feature type="domain" description="UVR" evidence="2">
    <location>
        <begin position="90"/>
        <end position="125"/>
    </location>
</feature>
<accession>A0A7C8Z9Q5</accession>
<feature type="domain" description="UVR" evidence="2">
    <location>
        <begin position="125"/>
        <end position="160"/>
    </location>
</feature>
<evidence type="ECO:0000256" key="1">
    <source>
        <dbReference type="SAM" id="MobiDB-lite"/>
    </source>
</evidence>
<reference evidence="3" key="2">
    <citation type="submission" date="2020-07" db="EMBL/GenBank/DDBJ databases">
        <authorList>
            <person name="Vera ALvarez R."/>
            <person name="Arias-Moreno D.M."/>
            <person name="Jimenez-Jacinto V."/>
            <person name="Jimenez-Bremont J.F."/>
            <person name="Swaminathan K."/>
            <person name="Moose S.P."/>
            <person name="Guerrero-Gonzalez M.L."/>
            <person name="Marino-Ramirez L."/>
            <person name="Landsman D."/>
            <person name="Rodriguez-Kessler M."/>
            <person name="Delgado-Sanchez P."/>
        </authorList>
    </citation>
    <scope>NUCLEOTIDE SEQUENCE</scope>
    <source>
        <tissue evidence="3">Cladode</tissue>
    </source>
</reference>
<dbReference type="PANTHER" id="PTHR47191">
    <property type="entry name" value="OS05G0170800 PROTEIN"/>
    <property type="match status" value="1"/>
</dbReference>